<proteinExistence type="predicted"/>
<feature type="non-terminal residue" evidence="3">
    <location>
        <position position="746"/>
    </location>
</feature>
<reference evidence="3 4" key="1">
    <citation type="submission" date="2019-09" db="EMBL/GenBank/DDBJ databases">
        <title>Bird 10,000 Genomes (B10K) Project - Family phase.</title>
        <authorList>
            <person name="Zhang G."/>
        </authorList>
    </citation>
    <scope>NUCLEOTIDE SEQUENCE [LARGE SCALE GENOMIC DNA]</scope>
    <source>
        <strain evidence="3">B10K-DU-027-49</strain>
        <tissue evidence="3">Muscle</tissue>
    </source>
</reference>
<dbReference type="Gene3D" id="1.20.1270.60">
    <property type="entry name" value="Arfaptin homology (AH) domain/BAR domain"/>
    <property type="match status" value="1"/>
</dbReference>
<protein>
    <submittedName>
        <fullName evidence="3">MTSSL protein</fullName>
    </submittedName>
</protein>
<dbReference type="Pfam" id="PF02205">
    <property type="entry name" value="WH2"/>
    <property type="match status" value="1"/>
</dbReference>
<feature type="non-terminal residue" evidence="3">
    <location>
        <position position="1"/>
    </location>
</feature>
<dbReference type="SUPFAM" id="SSF103657">
    <property type="entry name" value="BAR/IMD domain-like"/>
    <property type="match status" value="1"/>
</dbReference>
<dbReference type="GO" id="GO:0007009">
    <property type="term" value="P:plasma membrane organization"/>
    <property type="evidence" value="ECO:0007669"/>
    <property type="project" value="InterPro"/>
</dbReference>
<dbReference type="GO" id="GO:0003779">
    <property type="term" value="F:actin binding"/>
    <property type="evidence" value="ECO:0007669"/>
    <property type="project" value="InterPro"/>
</dbReference>
<dbReference type="Proteomes" id="UP000522270">
    <property type="component" value="Unassembled WGS sequence"/>
</dbReference>
<feature type="region of interest" description="Disordered" evidence="1">
    <location>
        <begin position="690"/>
        <end position="721"/>
    </location>
</feature>
<feature type="region of interest" description="Disordered" evidence="1">
    <location>
        <begin position="536"/>
        <end position="599"/>
    </location>
</feature>
<name>A0A7K5YFX8_9AVES</name>
<accession>A0A7K5YFX8</accession>
<dbReference type="InterPro" id="IPR027267">
    <property type="entry name" value="AH/BAR_dom_sf"/>
</dbReference>
<dbReference type="GO" id="GO:0009898">
    <property type="term" value="C:cytoplasmic side of plasma membrane"/>
    <property type="evidence" value="ECO:0007669"/>
    <property type="project" value="TreeGrafter"/>
</dbReference>
<feature type="region of interest" description="Disordered" evidence="1">
    <location>
        <begin position="281"/>
        <end position="360"/>
    </location>
</feature>
<dbReference type="GO" id="GO:0015629">
    <property type="term" value="C:actin cytoskeleton"/>
    <property type="evidence" value="ECO:0007669"/>
    <property type="project" value="TreeGrafter"/>
</dbReference>
<gene>
    <name evidence="3" type="primary">Mtss1l</name>
    <name evidence="3" type="ORF">PTEBUR_R00449</name>
</gene>
<dbReference type="PANTHER" id="PTHR15708:SF8">
    <property type="entry name" value="PROTEIN MTSS 2"/>
    <property type="match status" value="1"/>
</dbReference>
<feature type="compositionally biased region" description="Low complexity" evidence="1">
    <location>
        <begin position="299"/>
        <end position="324"/>
    </location>
</feature>
<keyword evidence="4" id="KW-1185">Reference proteome</keyword>
<feature type="compositionally biased region" description="Polar residues" evidence="1">
    <location>
        <begin position="543"/>
        <end position="574"/>
    </location>
</feature>
<dbReference type="PANTHER" id="PTHR15708">
    <property type="entry name" value="ACTIN BUNDLING/MISSING IN METASTASIS-RELATED"/>
    <property type="match status" value="1"/>
</dbReference>
<feature type="region of interest" description="Disordered" evidence="1">
    <location>
        <begin position="210"/>
        <end position="229"/>
    </location>
</feature>
<dbReference type="InterPro" id="IPR013606">
    <property type="entry name" value="I-BAR_dom"/>
</dbReference>
<evidence type="ECO:0000313" key="3">
    <source>
        <dbReference type="EMBL" id="NWU64177.1"/>
    </source>
</evidence>
<evidence type="ECO:0000313" key="4">
    <source>
        <dbReference type="Proteomes" id="UP000522270"/>
    </source>
</evidence>
<dbReference type="EMBL" id="VYZE01000155">
    <property type="protein sequence ID" value="NWU64177.1"/>
    <property type="molecule type" value="Genomic_DNA"/>
</dbReference>
<evidence type="ECO:0000256" key="1">
    <source>
        <dbReference type="SAM" id="MobiDB-lite"/>
    </source>
</evidence>
<dbReference type="CDD" id="cd22060">
    <property type="entry name" value="WH2_MTSS1"/>
    <property type="match status" value="1"/>
</dbReference>
<evidence type="ECO:0000259" key="2">
    <source>
        <dbReference type="PROSITE" id="PS51338"/>
    </source>
</evidence>
<feature type="domain" description="IMD" evidence="2">
    <location>
        <begin position="1"/>
        <end position="206"/>
    </location>
</feature>
<dbReference type="GO" id="GO:0030031">
    <property type="term" value="P:cell projection assembly"/>
    <property type="evidence" value="ECO:0007669"/>
    <property type="project" value="TreeGrafter"/>
</dbReference>
<dbReference type="GO" id="GO:0005543">
    <property type="term" value="F:phospholipid binding"/>
    <property type="evidence" value="ECO:0007669"/>
    <property type="project" value="TreeGrafter"/>
</dbReference>
<sequence>RTTVLAAVAFLDAFQKVADMATNTRGATRDIGSALTRMCMRHRSIEAKLRQFTNALMESLINPLQDRIEDWKKTANQLDKDHAKEYKRARHEIKKKSSDTLKLQKKARKGKGDLQPQLDTALQDVNDMYLLLEETEKQAVRKALIEERGRFCTFITFLQPVVNGELTMLGEITHLQGIIEDLVVLTAEPHKLPPASEQVIKDLKGSDYSWSYQTPPSSPSSSSSRKSSMCSSVSSAKSGVAWPGGAQTCSPSSTYRYRSLAQPPAAATRLSSVSSHDSGFISQDAAYSKPPSPMPSDITSQKSSSSASSEASETCQSVSECSSPTSPPPRPPTVQNILGSTRGSGRGDTGTCPPPTLPCFGPRRLRRHPLPCLLQDWSKASPYDQPVVPTLQRRKDRVEHLREAELGPPTGGYPAIGTEDASRPRMSPATIAAKHGEEVSPAASDLAMVLTRGLSLEHQKSSRDSLQYSSGYSTQTTTPSCSEDTIPSQGSDYDCYSVNGDVECDPQSDFDKSSTIPRNSNIAQNYRRMIQTKRPASTAGLPTGTNLPANTTPGVATIRRTPSTKPSVRRTFSNAGPIPIRPPIVPVKTPTVPDSPGYAGPTRVGSEECVFYADDASPNPLDFAKASPKRLSLPNTAWGGGATEISVYTGAGHHLSAEEEEDQQLAANRHSLVEKIGELVAGAHALGEGQFPFPTTLAGSDPGEETPAPPPAASMDPPAEDMLVAIRRGVRLRRTVTNDRSAPRIS</sequence>
<dbReference type="InterPro" id="IPR003124">
    <property type="entry name" value="WH2_dom"/>
</dbReference>
<dbReference type="AlphaFoldDB" id="A0A7K5YFX8"/>
<dbReference type="OrthoDB" id="10061327at2759"/>
<dbReference type="PROSITE" id="PS51338">
    <property type="entry name" value="IMD"/>
    <property type="match status" value="1"/>
</dbReference>
<dbReference type="Pfam" id="PF08397">
    <property type="entry name" value="IMD"/>
    <property type="match status" value="1"/>
</dbReference>
<dbReference type="InterPro" id="IPR030127">
    <property type="entry name" value="MTSS1/MTSS2"/>
</dbReference>
<feature type="region of interest" description="Disordered" evidence="1">
    <location>
        <begin position="458"/>
        <end position="487"/>
    </location>
</feature>
<organism evidence="3 4">
    <name type="scientific">Pterocles burchelli</name>
    <dbReference type="NCBI Taxonomy" id="2585816"/>
    <lineage>
        <taxon>Eukaryota</taxon>
        <taxon>Metazoa</taxon>
        <taxon>Chordata</taxon>
        <taxon>Craniata</taxon>
        <taxon>Vertebrata</taxon>
        <taxon>Euteleostomi</taxon>
        <taxon>Archelosauria</taxon>
        <taxon>Archosauria</taxon>
        <taxon>Dinosauria</taxon>
        <taxon>Saurischia</taxon>
        <taxon>Theropoda</taxon>
        <taxon>Coelurosauria</taxon>
        <taxon>Aves</taxon>
        <taxon>Neognathae</taxon>
        <taxon>Neoaves</taxon>
        <taxon>Columbimorphae</taxon>
        <taxon>Pterocliformes</taxon>
        <taxon>Pteroclidae</taxon>
        <taxon>Pterocles</taxon>
    </lineage>
</organism>
<feature type="compositionally biased region" description="Low complexity" evidence="1">
    <location>
        <begin position="465"/>
        <end position="478"/>
    </location>
</feature>
<comment type="caution">
    <text evidence="3">The sequence shown here is derived from an EMBL/GenBank/DDBJ whole genome shotgun (WGS) entry which is preliminary data.</text>
</comment>